<organism evidence="1 2">
    <name type="scientific">Artomyces pyxidatus</name>
    <dbReference type="NCBI Taxonomy" id="48021"/>
    <lineage>
        <taxon>Eukaryota</taxon>
        <taxon>Fungi</taxon>
        <taxon>Dikarya</taxon>
        <taxon>Basidiomycota</taxon>
        <taxon>Agaricomycotina</taxon>
        <taxon>Agaricomycetes</taxon>
        <taxon>Russulales</taxon>
        <taxon>Auriscalpiaceae</taxon>
        <taxon>Artomyces</taxon>
    </lineage>
</organism>
<proteinExistence type="predicted"/>
<sequence>MTTHVLDEVRLTLGIDPSKSFHVNLGNDRPNITQEVRRMKSATDYAALDFLVKGATTADDLPRAIVFVDKIEHAHRIMNRLHSLVPALKDSIDLLHARRSELSRKLSVHDFKHERTRIYIATEAAGMGMDIPDITLIVQFGTPKNLSIWIQRAGRAARSPWVQGRAIMLVQESVFQQNYRKNLEPTLREWIETEGCRRDVIDDYFSNPPRKRESNVAATGACCDNCERKETESIDLPEAYGLSSPPQTPTCRRRSQDPLTPSRRVNANGKRPMVDRPERRGGKHLAAVKDAVRRWRVKTRRTMHPYADFTSEGLLPERNLKTIASKRRPQTIEDLKPILRPPWPLLGRYGG</sequence>
<dbReference type="EMBL" id="MU277445">
    <property type="protein sequence ID" value="KAI0054415.1"/>
    <property type="molecule type" value="Genomic_DNA"/>
</dbReference>
<reference evidence="1" key="1">
    <citation type="submission" date="2021-03" db="EMBL/GenBank/DDBJ databases">
        <authorList>
            <consortium name="DOE Joint Genome Institute"/>
            <person name="Ahrendt S."/>
            <person name="Looney B.P."/>
            <person name="Miyauchi S."/>
            <person name="Morin E."/>
            <person name="Drula E."/>
            <person name="Courty P.E."/>
            <person name="Chicoki N."/>
            <person name="Fauchery L."/>
            <person name="Kohler A."/>
            <person name="Kuo A."/>
            <person name="Labutti K."/>
            <person name="Pangilinan J."/>
            <person name="Lipzen A."/>
            <person name="Riley R."/>
            <person name="Andreopoulos W."/>
            <person name="He G."/>
            <person name="Johnson J."/>
            <person name="Barry K.W."/>
            <person name="Grigoriev I.V."/>
            <person name="Nagy L."/>
            <person name="Hibbett D."/>
            <person name="Henrissat B."/>
            <person name="Matheny P.B."/>
            <person name="Labbe J."/>
            <person name="Martin F."/>
        </authorList>
    </citation>
    <scope>NUCLEOTIDE SEQUENCE</scope>
    <source>
        <strain evidence="1">HHB10654</strain>
    </source>
</reference>
<evidence type="ECO:0000313" key="2">
    <source>
        <dbReference type="Proteomes" id="UP000814140"/>
    </source>
</evidence>
<dbReference type="Proteomes" id="UP000814140">
    <property type="component" value="Unassembled WGS sequence"/>
</dbReference>
<keyword evidence="2" id="KW-1185">Reference proteome</keyword>
<reference evidence="1" key="2">
    <citation type="journal article" date="2022" name="New Phytol.">
        <title>Evolutionary transition to the ectomycorrhizal habit in the genomes of a hyperdiverse lineage of mushroom-forming fungi.</title>
        <authorList>
            <person name="Looney B."/>
            <person name="Miyauchi S."/>
            <person name="Morin E."/>
            <person name="Drula E."/>
            <person name="Courty P.E."/>
            <person name="Kohler A."/>
            <person name="Kuo A."/>
            <person name="LaButti K."/>
            <person name="Pangilinan J."/>
            <person name="Lipzen A."/>
            <person name="Riley R."/>
            <person name="Andreopoulos W."/>
            <person name="He G."/>
            <person name="Johnson J."/>
            <person name="Nolan M."/>
            <person name="Tritt A."/>
            <person name="Barry K.W."/>
            <person name="Grigoriev I.V."/>
            <person name="Nagy L.G."/>
            <person name="Hibbett D."/>
            <person name="Henrissat B."/>
            <person name="Matheny P.B."/>
            <person name="Labbe J."/>
            <person name="Martin F.M."/>
        </authorList>
    </citation>
    <scope>NUCLEOTIDE SEQUENCE</scope>
    <source>
        <strain evidence="1">HHB10654</strain>
    </source>
</reference>
<feature type="non-terminal residue" evidence="1">
    <location>
        <position position="351"/>
    </location>
</feature>
<comment type="caution">
    <text evidence="1">The sequence shown here is derived from an EMBL/GenBank/DDBJ whole genome shotgun (WGS) entry which is preliminary data.</text>
</comment>
<gene>
    <name evidence="1" type="ORF">BV25DRAFT_1817085</name>
</gene>
<accession>A0ACB8SEK2</accession>
<protein>
    <submittedName>
        <fullName evidence="1">P-loop containing nucleoside triphosphate hydrolase protein</fullName>
    </submittedName>
</protein>
<name>A0ACB8SEK2_9AGAM</name>
<keyword evidence="1" id="KW-0378">Hydrolase</keyword>
<evidence type="ECO:0000313" key="1">
    <source>
        <dbReference type="EMBL" id="KAI0054415.1"/>
    </source>
</evidence>